<comment type="function">
    <text evidence="2">Catalyzes the reduction of dTDP-6-deoxy-L-lyxo-4-hexulose to yield dTDP-L-rhamnose.</text>
</comment>
<feature type="domain" description="RmlD-like substrate binding" evidence="3">
    <location>
        <begin position="4"/>
        <end position="277"/>
    </location>
</feature>
<dbReference type="PROSITE" id="PS51257">
    <property type="entry name" value="PROKAR_LIPOPROTEIN"/>
    <property type="match status" value="1"/>
</dbReference>
<dbReference type="UniPathway" id="UPA00124"/>
<dbReference type="PANTHER" id="PTHR10491:SF4">
    <property type="entry name" value="METHIONINE ADENOSYLTRANSFERASE 2 SUBUNIT BETA"/>
    <property type="match status" value="1"/>
</dbReference>
<evidence type="ECO:0000256" key="1">
    <source>
        <dbReference type="ARBA" id="ARBA00010944"/>
    </source>
</evidence>
<keyword evidence="2" id="KW-0560">Oxidoreductase</keyword>
<keyword evidence="2" id="KW-0521">NADP</keyword>
<name>A0A2H0W2I4_9BACT</name>
<protein>
    <recommendedName>
        <fullName evidence="2">dTDP-4-dehydrorhamnose reductase</fullName>
        <ecNumber evidence="2">1.1.1.133</ecNumber>
    </recommendedName>
</protein>
<dbReference type="InterPro" id="IPR029903">
    <property type="entry name" value="RmlD-like-bd"/>
</dbReference>
<dbReference type="EC" id="1.1.1.133" evidence="2"/>
<gene>
    <name evidence="4" type="primary">rfbD</name>
    <name evidence="4" type="ORF">COT81_00795</name>
</gene>
<evidence type="ECO:0000259" key="3">
    <source>
        <dbReference type="Pfam" id="PF04321"/>
    </source>
</evidence>
<dbReference type="NCBIfam" id="TIGR01214">
    <property type="entry name" value="rmlD"/>
    <property type="match status" value="1"/>
</dbReference>
<comment type="caution">
    <text evidence="4">The sequence shown here is derived from an EMBL/GenBank/DDBJ whole genome shotgun (WGS) entry which is preliminary data.</text>
</comment>
<dbReference type="Gene3D" id="3.40.50.720">
    <property type="entry name" value="NAD(P)-binding Rossmann-like Domain"/>
    <property type="match status" value="1"/>
</dbReference>
<evidence type="ECO:0000313" key="5">
    <source>
        <dbReference type="Proteomes" id="UP000230935"/>
    </source>
</evidence>
<dbReference type="GO" id="GO:0005829">
    <property type="term" value="C:cytosol"/>
    <property type="evidence" value="ECO:0007669"/>
    <property type="project" value="TreeGrafter"/>
</dbReference>
<dbReference type="Gene3D" id="3.90.25.10">
    <property type="entry name" value="UDP-galactose 4-epimerase, domain 1"/>
    <property type="match status" value="1"/>
</dbReference>
<dbReference type="GO" id="GO:0019305">
    <property type="term" value="P:dTDP-rhamnose biosynthetic process"/>
    <property type="evidence" value="ECO:0007669"/>
    <property type="project" value="UniProtKB-UniPathway"/>
</dbReference>
<dbReference type="EMBL" id="PEZZ01000004">
    <property type="protein sequence ID" value="PIS05554.1"/>
    <property type="molecule type" value="Genomic_DNA"/>
</dbReference>
<organism evidence="4 5">
    <name type="scientific">Candidatus Buchananbacteria bacterium CG10_big_fil_rev_8_21_14_0_10_42_9</name>
    <dbReference type="NCBI Taxonomy" id="1974526"/>
    <lineage>
        <taxon>Bacteria</taxon>
        <taxon>Candidatus Buchananiibacteriota</taxon>
    </lineage>
</organism>
<dbReference type="SUPFAM" id="SSF51735">
    <property type="entry name" value="NAD(P)-binding Rossmann-fold domains"/>
    <property type="match status" value="1"/>
</dbReference>
<dbReference type="AlphaFoldDB" id="A0A2H0W2I4"/>
<dbReference type="GO" id="GO:0008831">
    <property type="term" value="F:dTDP-4-dehydrorhamnose reductase activity"/>
    <property type="evidence" value="ECO:0007669"/>
    <property type="project" value="UniProtKB-EC"/>
</dbReference>
<dbReference type="PANTHER" id="PTHR10491">
    <property type="entry name" value="DTDP-4-DEHYDRORHAMNOSE REDUCTASE"/>
    <property type="match status" value="1"/>
</dbReference>
<dbReference type="Pfam" id="PF04321">
    <property type="entry name" value="RmlD_sub_bind"/>
    <property type="match status" value="1"/>
</dbReference>
<dbReference type="Proteomes" id="UP000230935">
    <property type="component" value="Unassembled WGS sequence"/>
</dbReference>
<evidence type="ECO:0000313" key="4">
    <source>
        <dbReference type="EMBL" id="PIS05554.1"/>
    </source>
</evidence>
<proteinExistence type="inferred from homology"/>
<dbReference type="InterPro" id="IPR036291">
    <property type="entry name" value="NAD(P)-bd_dom_sf"/>
</dbReference>
<reference evidence="5" key="1">
    <citation type="submission" date="2017-09" db="EMBL/GenBank/DDBJ databases">
        <title>Depth-based differentiation of microbial function through sediment-hosted aquifers and enrichment of novel symbionts in the deep terrestrial subsurface.</title>
        <authorList>
            <person name="Probst A.J."/>
            <person name="Ladd B."/>
            <person name="Jarett J.K."/>
            <person name="Geller-Mcgrath D.E."/>
            <person name="Sieber C.M.K."/>
            <person name="Emerson J.B."/>
            <person name="Anantharaman K."/>
            <person name="Thomas B.C."/>
            <person name="Malmstrom R."/>
            <person name="Stieglmeier M."/>
            <person name="Klingl A."/>
            <person name="Woyke T."/>
            <person name="Ryan C.M."/>
            <person name="Banfield J.F."/>
        </authorList>
    </citation>
    <scope>NUCLEOTIDE SEQUENCE [LARGE SCALE GENOMIC DNA]</scope>
</reference>
<sequence>MSAKVLILGANGMLGTACAEVFSNYDLTLWDRDQLDITDAAAVETSIKKLRPHIVINCAGYTAVNKAEKETQLAEKINGEAVGNIAQACKPIESILIHFSTDYVFNGESKDGYVEFDTPEPLSAYGKSKHLGEQLLQKYGAKYYLIRTSWLFGPNGHNFVDTIQNLAKSQKWLKVVIDQHGNPTYTLDLAKKVKETVETEKPYGIYHVTNFAGPFGTTWYNFAKAIIKELKLNAIVVPWFTFLLPGNNAKRPKWSVLKDSRLEPLRPWQEALVEYLNK</sequence>
<comment type="pathway">
    <text evidence="2">Carbohydrate biosynthesis; dTDP-L-rhamnose biosynthesis.</text>
</comment>
<dbReference type="CDD" id="cd05254">
    <property type="entry name" value="dTDP_HR_like_SDR_e"/>
    <property type="match status" value="1"/>
</dbReference>
<dbReference type="InterPro" id="IPR005913">
    <property type="entry name" value="dTDP_dehydrorham_reduct"/>
</dbReference>
<accession>A0A2H0W2I4</accession>
<comment type="similarity">
    <text evidence="1 2">Belongs to the dTDP-4-dehydrorhamnose reductase family.</text>
</comment>
<evidence type="ECO:0000256" key="2">
    <source>
        <dbReference type="RuleBase" id="RU364082"/>
    </source>
</evidence>